<dbReference type="InterPro" id="IPR000756">
    <property type="entry name" value="Diacylglycerol_kin_accessory"/>
</dbReference>
<dbReference type="InterPro" id="IPR037607">
    <property type="entry name" value="DGK"/>
</dbReference>
<evidence type="ECO:0000256" key="1">
    <source>
        <dbReference type="ARBA" id="ARBA00001383"/>
    </source>
</evidence>
<dbReference type="PANTHER" id="PTHR11255">
    <property type="entry name" value="DIACYLGLYCEROL KINASE"/>
    <property type="match status" value="1"/>
</dbReference>
<evidence type="ECO:0000256" key="7">
    <source>
        <dbReference type="ARBA" id="ARBA00022741"/>
    </source>
</evidence>
<dbReference type="AlphaFoldDB" id="A0AAE1EQI8"/>
<protein>
    <recommendedName>
        <fullName evidence="3">diacylglycerol kinase (ATP)</fullName>
        <ecNumber evidence="3">2.7.1.107</ecNumber>
    </recommendedName>
</protein>
<keyword evidence="14" id="KW-1185">Reference proteome</keyword>
<dbReference type="SUPFAM" id="SSF57889">
    <property type="entry name" value="Cysteine-rich domain"/>
    <property type="match status" value="1"/>
</dbReference>
<dbReference type="GO" id="GO:0004143">
    <property type="term" value="F:ATP-dependent diacylglycerol kinase activity"/>
    <property type="evidence" value="ECO:0007669"/>
    <property type="project" value="UniProtKB-EC"/>
</dbReference>
<evidence type="ECO:0000256" key="8">
    <source>
        <dbReference type="ARBA" id="ARBA00022777"/>
    </source>
</evidence>
<name>A0AAE1EQI8_PETCI</name>
<keyword evidence="7" id="KW-0547">Nucleotide-binding</keyword>
<evidence type="ECO:0000259" key="11">
    <source>
        <dbReference type="PROSITE" id="PS50081"/>
    </source>
</evidence>
<evidence type="ECO:0000256" key="10">
    <source>
        <dbReference type="ARBA" id="ARBA00022840"/>
    </source>
</evidence>
<dbReference type="GO" id="GO:0005524">
    <property type="term" value="F:ATP binding"/>
    <property type="evidence" value="ECO:0007669"/>
    <property type="project" value="UniProtKB-KW"/>
</dbReference>
<evidence type="ECO:0000313" key="14">
    <source>
        <dbReference type="Proteomes" id="UP001286313"/>
    </source>
</evidence>
<keyword evidence="6" id="KW-0677">Repeat</keyword>
<dbReference type="Pfam" id="PF00609">
    <property type="entry name" value="DAGK_acc"/>
    <property type="match status" value="1"/>
</dbReference>
<dbReference type="EC" id="2.7.1.107" evidence="3"/>
<proteinExistence type="inferred from homology"/>
<dbReference type="GO" id="GO:0016020">
    <property type="term" value="C:membrane"/>
    <property type="evidence" value="ECO:0007669"/>
    <property type="project" value="TreeGrafter"/>
</dbReference>
<sequence length="335" mass="37733">MRGQKTIFTCSNCGICADSAHCVSGANLRLPCKAITTKTATHKHHWVQGKLNVKGQCEVCEKECGKEHTDWWCCWCHLCVHHACQPNMAEVCDIGKFKNYTVPPNCIQLSSSKIKRGFLAAKVLEPNVGHWSPVLILGNKKSGSQESNALLTSFRKILNPAQVVELTEIPPEEALEWCRLVPNHVTCRVVAAGGDGTVCWVMNAIHKMKFERVPEVAILPVGTGNDLSSALGFGWKLRRNFKAAKYLDQLDKATPAKLDRWQIQYFPPRHLLVHASEVDLHMNNYVSMGIDALVSLKFHRARESPSYIFNNRHFNKLMYFMYAVKTAIMQNCKNI</sequence>
<dbReference type="Gene3D" id="3.30.60.20">
    <property type="match status" value="1"/>
</dbReference>
<dbReference type="InterPro" id="IPR001206">
    <property type="entry name" value="Diacylglycerol_kinase_cat_dom"/>
</dbReference>
<dbReference type="PROSITE" id="PS50081">
    <property type="entry name" value="ZF_DAG_PE_2"/>
    <property type="match status" value="1"/>
</dbReference>
<dbReference type="PROSITE" id="PS00479">
    <property type="entry name" value="ZF_DAG_PE_1"/>
    <property type="match status" value="1"/>
</dbReference>
<dbReference type="PROSITE" id="PS50146">
    <property type="entry name" value="DAGK"/>
    <property type="match status" value="1"/>
</dbReference>
<reference evidence="13" key="1">
    <citation type="submission" date="2023-10" db="EMBL/GenBank/DDBJ databases">
        <title>Genome assemblies of two species of porcelain crab, Petrolisthes cinctipes and Petrolisthes manimaculis (Anomura: Porcellanidae).</title>
        <authorList>
            <person name="Angst P."/>
        </authorList>
    </citation>
    <scope>NUCLEOTIDE SEQUENCE</scope>
    <source>
        <strain evidence="13">PB745_01</strain>
        <tissue evidence="13">Gill</tissue>
    </source>
</reference>
<evidence type="ECO:0000256" key="3">
    <source>
        <dbReference type="ARBA" id="ARBA00012133"/>
    </source>
</evidence>
<dbReference type="GO" id="GO:0007200">
    <property type="term" value="P:phospholipase C-activating G protein-coupled receptor signaling pathway"/>
    <property type="evidence" value="ECO:0007669"/>
    <property type="project" value="InterPro"/>
</dbReference>
<keyword evidence="9" id="KW-0862">Zinc</keyword>
<dbReference type="Pfam" id="PF00781">
    <property type="entry name" value="DAGK_cat"/>
    <property type="match status" value="1"/>
</dbReference>
<comment type="similarity">
    <text evidence="2">Belongs to the eukaryotic diacylglycerol kinase family.</text>
</comment>
<evidence type="ECO:0000256" key="2">
    <source>
        <dbReference type="ARBA" id="ARBA00009280"/>
    </source>
</evidence>
<evidence type="ECO:0000256" key="9">
    <source>
        <dbReference type="ARBA" id="ARBA00022833"/>
    </source>
</evidence>
<organism evidence="13 14">
    <name type="scientific">Petrolisthes cinctipes</name>
    <name type="common">Flat porcelain crab</name>
    <dbReference type="NCBI Taxonomy" id="88211"/>
    <lineage>
        <taxon>Eukaryota</taxon>
        <taxon>Metazoa</taxon>
        <taxon>Ecdysozoa</taxon>
        <taxon>Arthropoda</taxon>
        <taxon>Crustacea</taxon>
        <taxon>Multicrustacea</taxon>
        <taxon>Malacostraca</taxon>
        <taxon>Eumalacostraca</taxon>
        <taxon>Eucarida</taxon>
        <taxon>Decapoda</taxon>
        <taxon>Pleocyemata</taxon>
        <taxon>Anomura</taxon>
        <taxon>Galatheoidea</taxon>
        <taxon>Porcellanidae</taxon>
        <taxon>Petrolisthes</taxon>
    </lineage>
</organism>
<feature type="domain" description="Phorbol-ester/DAG-type" evidence="11">
    <location>
        <begin position="43"/>
        <end position="92"/>
    </location>
</feature>
<dbReference type="EMBL" id="JAWQEG010004974">
    <property type="protein sequence ID" value="KAK3859609.1"/>
    <property type="molecule type" value="Genomic_DNA"/>
</dbReference>
<dbReference type="Proteomes" id="UP001286313">
    <property type="component" value="Unassembled WGS sequence"/>
</dbReference>
<evidence type="ECO:0000259" key="12">
    <source>
        <dbReference type="PROSITE" id="PS50146"/>
    </source>
</evidence>
<dbReference type="Pfam" id="PF00130">
    <property type="entry name" value="C1_1"/>
    <property type="match status" value="1"/>
</dbReference>
<feature type="domain" description="DAGKc" evidence="12">
    <location>
        <begin position="129"/>
        <end position="268"/>
    </location>
</feature>
<dbReference type="SMART" id="SM00046">
    <property type="entry name" value="DAGKc"/>
    <property type="match status" value="1"/>
</dbReference>
<dbReference type="SUPFAM" id="SSF111331">
    <property type="entry name" value="NAD kinase/diacylglycerol kinase-like"/>
    <property type="match status" value="1"/>
</dbReference>
<keyword evidence="5" id="KW-0479">Metal-binding</keyword>
<dbReference type="InterPro" id="IPR046349">
    <property type="entry name" value="C1-like_sf"/>
</dbReference>
<dbReference type="InterPro" id="IPR016064">
    <property type="entry name" value="NAD/diacylglycerol_kinase_sf"/>
</dbReference>
<evidence type="ECO:0000256" key="5">
    <source>
        <dbReference type="ARBA" id="ARBA00022723"/>
    </source>
</evidence>
<keyword evidence="8" id="KW-0418">Kinase</keyword>
<accession>A0AAE1EQI8</accession>
<comment type="catalytic activity">
    <reaction evidence="1">
        <text>a 1,2-diacyl-sn-glycerol + ATP = a 1,2-diacyl-sn-glycero-3-phosphate + ADP + H(+)</text>
        <dbReference type="Rhea" id="RHEA:10272"/>
        <dbReference type="ChEBI" id="CHEBI:15378"/>
        <dbReference type="ChEBI" id="CHEBI:17815"/>
        <dbReference type="ChEBI" id="CHEBI:30616"/>
        <dbReference type="ChEBI" id="CHEBI:58608"/>
        <dbReference type="ChEBI" id="CHEBI:456216"/>
        <dbReference type="EC" id="2.7.1.107"/>
    </reaction>
</comment>
<evidence type="ECO:0000256" key="4">
    <source>
        <dbReference type="ARBA" id="ARBA00022679"/>
    </source>
</evidence>
<dbReference type="InterPro" id="IPR017438">
    <property type="entry name" value="ATP-NAD_kinase_N"/>
</dbReference>
<comment type="caution">
    <text evidence="13">The sequence shown here is derived from an EMBL/GenBank/DDBJ whole genome shotgun (WGS) entry which is preliminary data.</text>
</comment>
<evidence type="ECO:0000256" key="6">
    <source>
        <dbReference type="ARBA" id="ARBA00022737"/>
    </source>
</evidence>
<dbReference type="InterPro" id="IPR002219">
    <property type="entry name" value="PKC_DAG/PE"/>
</dbReference>
<keyword evidence="10" id="KW-0067">ATP-binding</keyword>
<evidence type="ECO:0000313" key="13">
    <source>
        <dbReference type="EMBL" id="KAK3859609.1"/>
    </source>
</evidence>
<keyword evidence="4" id="KW-0808">Transferase</keyword>
<dbReference type="Gene3D" id="3.40.50.10330">
    <property type="entry name" value="Probable inorganic polyphosphate/atp-NAD kinase, domain 1"/>
    <property type="match status" value="1"/>
</dbReference>
<dbReference type="GO" id="GO:0046872">
    <property type="term" value="F:metal ion binding"/>
    <property type="evidence" value="ECO:0007669"/>
    <property type="project" value="UniProtKB-KW"/>
</dbReference>
<dbReference type="PANTHER" id="PTHR11255:SF118">
    <property type="entry name" value="DIACYLGLYCEROL KINASE EPSILON"/>
    <property type="match status" value="1"/>
</dbReference>
<gene>
    <name evidence="13" type="ORF">Pcinc_034294</name>
</gene>